<organism evidence="3 4">
    <name type="scientific">Longibacter salinarum</name>
    <dbReference type="NCBI Taxonomy" id="1850348"/>
    <lineage>
        <taxon>Bacteria</taxon>
        <taxon>Pseudomonadati</taxon>
        <taxon>Rhodothermota</taxon>
        <taxon>Rhodothermia</taxon>
        <taxon>Rhodothermales</taxon>
        <taxon>Salisaetaceae</taxon>
        <taxon>Longibacter</taxon>
    </lineage>
</organism>
<keyword evidence="4" id="KW-1185">Reference proteome</keyword>
<evidence type="ECO:0000259" key="2">
    <source>
        <dbReference type="PROSITE" id="PS50263"/>
    </source>
</evidence>
<dbReference type="InterPro" id="IPR050345">
    <property type="entry name" value="Aliph_Amidase/BUP"/>
</dbReference>
<dbReference type="InterPro" id="IPR003010">
    <property type="entry name" value="C-N_Hydrolase"/>
</dbReference>
<accession>A0A2A8CVZ7</accession>
<evidence type="ECO:0000313" key="4">
    <source>
        <dbReference type="Proteomes" id="UP000220102"/>
    </source>
</evidence>
<dbReference type="Pfam" id="PF00795">
    <property type="entry name" value="CN_hydrolase"/>
    <property type="match status" value="1"/>
</dbReference>
<feature type="domain" description="CN hydrolase" evidence="2">
    <location>
        <begin position="1"/>
        <end position="249"/>
    </location>
</feature>
<dbReference type="CDD" id="cd07197">
    <property type="entry name" value="nitrilase"/>
    <property type="match status" value="1"/>
</dbReference>
<dbReference type="PROSITE" id="PS50263">
    <property type="entry name" value="CN_HYDROLASE"/>
    <property type="match status" value="1"/>
</dbReference>
<reference evidence="3 4" key="1">
    <citation type="submission" date="2017-10" db="EMBL/GenBank/DDBJ databases">
        <title>Draft genome of Longibacter Salinarum.</title>
        <authorList>
            <person name="Goh K.M."/>
            <person name="Shamsir M.S."/>
            <person name="Lim S.W."/>
        </authorList>
    </citation>
    <scope>NUCLEOTIDE SEQUENCE [LARGE SCALE GENOMIC DNA]</scope>
    <source>
        <strain evidence="3 4">KCTC 52045</strain>
    </source>
</reference>
<evidence type="ECO:0000256" key="1">
    <source>
        <dbReference type="ARBA" id="ARBA00022801"/>
    </source>
</evidence>
<dbReference type="SUPFAM" id="SSF56317">
    <property type="entry name" value="Carbon-nitrogen hydrolase"/>
    <property type="match status" value="1"/>
</dbReference>
<comment type="caution">
    <text evidence="3">The sequence shown here is derived from an EMBL/GenBank/DDBJ whole genome shotgun (WGS) entry which is preliminary data.</text>
</comment>
<keyword evidence="1 3" id="KW-0378">Hydrolase</keyword>
<dbReference type="AlphaFoldDB" id="A0A2A8CVZ7"/>
<gene>
    <name evidence="3" type="ORF">CRI94_12240</name>
</gene>
<dbReference type="EMBL" id="PDEQ01000006">
    <property type="protein sequence ID" value="PEN12780.1"/>
    <property type="molecule type" value="Genomic_DNA"/>
</dbReference>
<dbReference type="PANTHER" id="PTHR43674:SF2">
    <property type="entry name" value="BETA-UREIDOPROPIONASE"/>
    <property type="match status" value="1"/>
</dbReference>
<protein>
    <submittedName>
        <fullName evidence="3">Carbon-nitrogen hydrolase</fullName>
    </submittedName>
</protein>
<dbReference type="PANTHER" id="PTHR43674">
    <property type="entry name" value="NITRILASE C965.09-RELATED"/>
    <property type="match status" value="1"/>
</dbReference>
<name>A0A2A8CVZ7_9BACT</name>
<sequence length="294" mass="31646">MDIALVQQYNPSDAMDAFQRGLIAIKNAANAGADLVVFPELSFTKFFPQLPANKRDGDVLDLAEKIPGPTVESVAEQAAEYGVVVVCNLYEVDDGKGYNSSVVIDSDGTVLGVSRMMHIPQYEHFYEQDYYTEGDTGAPVFDTSVGKIGVATCYDRHFPEYMRALALGGAEVVCIPQAGAAGEWAKGVFEAEVQAMSFQNGYFCALANRVGREDNILFDGASLVTDPHGRIVAQAPKGDQSLLMASADLKECDKSPARQLFLKNRREEDYTGGTVSLAASSPAGVRALEGYGDE</sequence>
<dbReference type="OrthoDB" id="9811121at2"/>
<dbReference type="Gene3D" id="3.60.110.10">
    <property type="entry name" value="Carbon-nitrogen hydrolase"/>
    <property type="match status" value="1"/>
</dbReference>
<dbReference type="Proteomes" id="UP000220102">
    <property type="component" value="Unassembled WGS sequence"/>
</dbReference>
<dbReference type="GO" id="GO:0016811">
    <property type="term" value="F:hydrolase activity, acting on carbon-nitrogen (but not peptide) bonds, in linear amides"/>
    <property type="evidence" value="ECO:0007669"/>
    <property type="project" value="TreeGrafter"/>
</dbReference>
<dbReference type="RefSeq" id="WP_098076136.1">
    <property type="nucleotide sequence ID" value="NZ_PDEQ01000006.1"/>
</dbReference>
<evidence type="ECO:0000313" key="3">
    <source>
        <dbReference type="EMBL" id="PEN12780.1"/>
    </source>
</evidence>
<proteinExistence type="predicted"/>
<dbReference type="InterPro" id="IPR036526">
    <property type="entry name" value="C-N_Hydrolase_sf"/>
</dbReference>